<feature type="region of interest" description="Disordered" evidence="1">
    <location>
        <begin position="1"/>
        <end position="34"/>
    </location>
</feature>
<dbReference type="VEuPathDB" id="TriTrypDB:TRSC58_06370"/>
<dbReference type="Proteomes" id="UP000031737">
    <property type="component" value="Unassembled WGS sequence"/>
</dbReference>
<dbReference type="OrthoDB" id="249478at2759"/>
<keyword evidence="3" id="KW-1185">Reference proteome</keyword>
<protein>
    <submittedName>
        <fullName evidence="2">Uncharacterized protein</fullName>
    </submittedName>
</protein>
<dbReference type="EMBL" id="AUPL01006370">
    <property type="protein sequence ID" value="ESL05963.1"/>
    <property type="molecule type" value="Genomic_DNA"/>
</dbReference>
<sequence>MTMAARTYPTTPVKEKTSGHKQWEAKRGQRSTLGDGGAREAAYLAEGWMDVVEAATRKVLQRITPHAPHFAPRSGNVSCARRRLHTAAPVAASVGRSPIATSLEERPPYRVPWERFKLKSQQYKLLVSLRASTAALPRHGSHETHVSQSHQTAFTTQSVDIDAAGLHGCVEALPDPQPVEEVPQGSEAGECAPVASTEGTRLPQLVASEESAPRATEAVRPEQSASKEVANVSAAEKRAGVAVAFADAGLPAAAVNALPLSTADHPPTHVVYVVAARALLREQHYLENVNGVLEECLAALHDIPPEAAEGGISALPGSEKEEGRALRWLKPVWHTRPERPHVSARQGMKGGRSVRYTALGDAVVRCAWSGSV</sequence>
<organism evidence="2 3">
    <name type="scientific">Trypanosoma rangeli SC58</name>
    <dbReference type="NCBI Taxonomy" id="429131"/>
    <lineage>
        <taxon>Eukaryota</taxon>
        <taxon>Discoba</taxon>
        <taxon>Euglenozoa</taxon>
        <taxon>Kinetoplastea</taxon>
        <taxon>Metakinetoplastina</taxon>
        <taxon>Trypanosomatida</taxon>
        <taxon>Trypanosomatidae</taxon>
        <taxon>Trypanosoma</taxon>
        <taxon>Herpetosoma</taxon>
    </lineage>
</organism>
<name>A0A061ISR3_TRYRA</name>
<dbReference type="AlphaFoldDB" id="A0A061ISR3"/>
<feature type="compositionally biased region" description="Basic and acidic residues" evidence="1">
    <location>
        <begin position="13"/>
        <end position="27"/>
    </location>
</feature>
<reference evidence="2 3" key="1">
    <citation type="submission" date="2013-07" db="EMBL/GenBank/DDBJ databases">
        <authorList>
            <person name="Stoco P.H."/>
            <person name="Wagner G."/>
            <person name="Gerber A."/>
            <person name="Zaha A."/>
            <person name="Thompson C."/>
            <person name="Bartholomeu D.C."/>
            <person name="Luckemeyer D.D."/>
            <person name="Bahia D."/>
            <person name="Loreto E."/>
            <person name="Prestes E.B."/>
            <person name="Lima F.M."/>
            <person name="Rodrigues-Luiz G."/>
            <person name="Vallejo G.A."/>
            <person name="Filho J.F."/>
            <person name="Monteiro K.M."/>
            <person name="Tyler K.M."/>
            <person name="de Almeida L.G."/>
            <person name="Ortiz M.F."/>
            <person name="Siervo M.A."/>
            <person name="de Moraes M.H."/>
            <person name="Cunha O.L."/>
            <person name="Mendonca-Neto R."/>
            <person name="Silva R."/>
            <person name="Teixeira S.M."/>
            <person name="Murta S.M."/>
            <person name="Sincero T.C."/>
            <person name="Mendes T.A."/>
            <person name="Urmenyi T.P."/>
            <person name="Silva V.G."/>
            <person name="da Rocha W.D."/>
            <person name="Andersson B."/>
            <person name="Romanha A.J."/>
            <person name="Steindel M."/>
            <person name="de Vasconcelos A.T."/>
            <person name="Grisard E.C."/>
        </authorList>
    </citation>
    <scope>NUCLEOTIDE SEQUENCE [LARGE SCALE GENOMIC DNA]</scope>
    <source>
        <strain evidence="2 3">SC58</strain>
    </source>
</reference>
<evidence type="ECO:0000313" key="3">
    <source>
        <dbReference type="Proteomes" id="UP000031737"/>
    </source>
</evidence>
<accession>A0A061ISR3</accession>
<proteinExistence type="predicted"/>
<gene>
    <name evidence="2" type="ORF">TRSC58_06370</name>
</gene>
<evidence type="ECO:0000313" key="2">
    <source>
        <dbReference type="EMBL" id="ESL05963.1"/>
    </source>
</evidence>
<comment type="caution">
    <text evidence="2">The sequence shown here is derived from an EMBL/GenBank/DDBJ whole genome shotgun (WGS) entry which is preliminary data.</text>
</comment>
<evidence type="ECO:0000256" key="1">
    <source>
        <dbReference type="SAM" id="MobiDB-lite"/>
    </source>
</evidence>